<dbReference type="eggNOG" id="ENOG502R6DU">
    <property type="taxonomic scope" value="Eukaryota"/>
</dbReference>
<accession>A0A0E0PGQ4</accession>
<proteinExistence type="predicted"/>
<sequence length="465" mass="50641">MDAEPSFPHAADGDDDEVYSGSTTMSPLSLTSPRAGSGSGGAHDDSSSPTTWHGLSDADAIAPPTSTHLLDAGGSLLGSPVSDRWFMFGDARQARCPALLAGACAVVLDATRPDGFAMVGPEGDVFAVSSDIGGAGSDPAGGAREISWRVALFIDPNAAGVLPLPDGPYLVHSTRRGGRWRVFVRTSPDEASGVRVYVVGTRSREDLADSLHIAVDTTDDGGEDGLARTWRVMVESGLDGDTGTWRTTVHTGGRATATASHEHVSRPISGVIRSSSSSSHSRSRSSEGSSSGQHQRQSRWDQPPPPPCCSGCGTTHRVEWVMTCCHRLLCVGCAEVNPCGCPEWQNRRGFAVPILPQLALEEECVVEGAIVPQLPRWQIFYARRTGSEVYHAFFRVQDVIHDRGSVLCQLFFYEMDGDSRRWHQVRFEIVELPSRYTWMRFPPMTEEDTLAFEFLVIQYRHRRRQ</sequence>
<dbReference type="Gramene" id="ORUFI05G01230.1">
    <property type="protein sequence ID" value="ORUFI05G01230.1"/>
    <property type="gene ID" value="ORUFI05G01230"/>
</dbReference>
<name>A0A0E0PGQ4_ORYRU</name>
<feature type="compositionally biased region" description="Low complexity" evidence="1">
    <location>
        <begin position="266"/>
        <end position="295"/>
    </location>
</feature>
<dbReference type="OMA" id="REISWRV"/>
<dbReference type="AlphaFoldDB" id="A0A0E0PGQ4"/>
<dbReference type="EnsemblPlants" id="ORUFI05G01230.1">
    <property type="protein sequence ID" value="ORUFI05G01230.1"/>
    <property type="gene ID" value="ORUFI05G01230"/>
</dbReference>
<reference evidence="2" key="2">
    <citation type="submission" date="2015-06" db="UniProtKB">
        <authorList>
            <consortium name="EnsemblPlants"/>
        </authorList>
    </citation>
    <scope>IDENTIFICATION</scope>
</reference>
<protein>
    <submittedName>
        <fullName evidence="2">Uncharacterized protein</fullName>
    </submittedName>
</protein>
<dbReference type="Proteomes" id="UP000008022">
    <property type="component" value="Unassembled WGS sequence"/>
</dbReference>
<reference evidence="3" key="1">
    <citation type="submission" date="2013-06" db="EMBL/GenBank/DDBJ databases">
        <authorList>
            <person name="Zhao Q."/>
        </authorList>
    </citation>
    <scope>NUCLEOTIDE SEQUENCE</scope>
    <source>
        <strain evidence="3">cv. W1943</strain>
    </source>
</reference>
<feature type="compositionally biased region" description="Low complexity" evidence="1">
    <location>
        <begin position="20"/>
        <end position="36"/>
    </location>
</feature>
<evidence type="ECO:0000313" key="2">
    <source>
        <dbReference type="EnsemblPlants" id="ORUFI05G01230.1"/>
    </source>
</evidence>
<evidence type="ECO:0000313" key="3">
    <source>
        <dbReference type="Proteomes" id="UP000008022"/>
    </source>
</evidence>
<keyword evidence="3" id="KW-1185">Reference proteome</keyword>
<evidence type="ECO:0000256" key="1">
    <source>
        <dbReference type="SAM" id="MobiDB-lite"/>
    </source>
</evidence>
<feature type="region of interest" description="Disordered" evidence="1">
    <location>
        <begin position="1"/>
        <end position="59"/>
    </location>
</feature>
<dbReference type="HOGENOM" id="CLU_040247_0_0_1"/>
<feature type="region of interest" description="Disordered" evidence="1">
    <location>
        <begin position="241"/>
        <end position="305"/>
    </location>
</feature>
<organism evidence="2 3">
    <name type="scientific">Oryza rufipogon</name>
    <name type="common">Brownbeard rice</name>
    <name type="synonym">Asian wild rice</name>
    <dbReference type="NCBI Taxonomy" id="4529"/>
    <lineage>
        <taxon>Eukaryota</taxon>
        <taxon>Viridiplantae</taxon>
        <taxon>Streptophyta</taxon>
        <taxon>Embryophyta</taxon>
        <taxon>Tracheophyta</taxon>
        <taxon>Spermatophyta</taxon>
        <taxon>Magnoliopsida</taxon>
        <taxon>Liliopsida</taxon>
        <taxon>Poales</taxon>
        <taxon>Poaceae</taxon>
        <taxon>BOP clade</taxon>
        <taxon>Oryzoideae</taxon>
        <taxon>Oryzeae</taxon>
        <taxon>Oryzinae</taxon>
        <taxon>Oryza</taxon>
    </lineage>
</organism>